<organism evidence="3 4">
    <name type="scientific">Karstenula rhodostoma CBS 690.94</name>
    <dbReference type="NCBI Taxonomy" id="1392251"/>
    <lineage>
        <taxon>Eukaryota</taxon>
        <taxon>Fungi</taxon>
        <taxon>Dikarya</taxon>
        <taxon>Ascomycota</taxon>
        <taxon>Pezizomycotina</taxon>
        <taxon>Dothideomycetes</taxon>
        <taxon>Pleosporomycetidae</taxon>
        <taxon>Pleosporales</taxon>
        <taxon>Massarineae</taxon>
        <taxon>Didymosphaeriaceae</taxon>
        <taxon>Karstenula</taxon>
    </lineage>
</organism>
<dbReference type="SUPFAM" id="SSF54909">
    <property type="entry name" value="Dimeric alpha+beta barrel"/>
    <property type="match status" value="1"/>
</dbReference>
<dbReference type="InterPro" id="IPR011008">
    <property type="entry name" value="Dimeric_a/b-barrel"/>
</dbReference>
<keyword evidence="4" id="KW-1185">Reference proteome</keyword>
<comment type="caution">
    <text evidence="3">The sequence shown here is derived from an EMBL/GenBank/DDBJ whole genome shotgun (WGS) entry which is preliminary data.</text>
</comment>
<sequence length="113" mass="12979">GISEDEFYKEWAYEHGPLATEWLQRSGIVKYVPYHTTSEHKALGKKMFEATGRSPLSCDGMVEFWVRKYEDYEAAFKDPFYLNAIKADEKKLVCPDTISVTIGAEYVLIEDGK</sequence>
<dbReference type="InterPro" id="IPR009799">
    <property type="entry name" value="EthD_dom"/>
</dbReference>
<gene>
    <name evidence="3" type="ORF">P171DRAFT_342588</name>
</gene>
<dbReference type="Proteomes" id="UP000799764">
    <property type="component" value="Unassembled WGS sequence"/>
</dbReference>
<dbReference type="Pfam" id="PF07110">
    <property type="entry name" value="EthD"/>
    <property type="match status" value="1"/>
</dbReference>
<feature type="non-terminal residue" evidence="3">
    <location>
        <position position="113"/>
    </location>
</feature>
<dbReference type="OrthoDB" id="3183782at2759"/>
<protein>
    <recommendedName>
        <fullName evidence="2">EthD domain-containing protein</fullName>
    </recommendedName>
</protein>
<feature type="domain" description="EthD" evidence="2">
    <location>
        <begin position="1"/>
        <end position="93"/>
    </location>
</feature>
<dbReference type="GO" id="GO:0016491">
    <property type="term" value="F:oxidoreductase activity"/>
    <property type="evidence" value="ECO:0007669"/>
    <property type="project" value="InterPro"/>
</dbReference>
<name>A0A9P4U786_9PLEO</name>
<accession>A0A9P4U786</accession>
<evidence type="ECO:0000256" key="1">
    <source>
        <dbReference type="ARBA" id="ARBA00005986"/>
    </source>
</evidence>
<proteinExistence type="inferred from homology"/>
<dbReference type="EMBL" id="MU001508">
    <property type="protein sequence ID" value="KAF2439925.1"/>
    <property type="molecule type" value="Genomic_DNA"/>
</dbReference>
<comment type="similarity">
    <text evidence="1">Belongs to the tpcK family.</text>
</comment>
<feature type="non-terminal residue" evidence="3">
    <location>
        <position position="1"/>
    </location>
</feature>
<evidence type="ECO:0000259" key="2">
    <source>
        <dbReference type="Pfam" id="PF07110"/>
    </source>
</evidence>
<dbReference type="Gene3D" id="3.30.70.100">
    <property type="match status" value="1"/>
</dbReference>
<dbReference type="AlphaFoldDB" id="A0A9P4U786"/>
<evidence type="ECO:0000313" key="4">
    <source>
        <dbReference type="Proteomes" id="UP000799764"/>
    </source>
</evidence>
<reference evidence="3" key="1">
    <citation type="journal article" date="2020" name="Stud. Mycol.">
        <title>101 Dothideomycetes genomes: a test case for predicting lifestyles and emergence of pathogens.</title>
        <authorList>
            <person name="Haridas S."/>
            <person name="Albert R."/>
            <person name="Binder M."/>
            <person name="Bloem J."/>
            <person name="Labutti K."/>
            <person name="Salamov A."/>
            <person name="Andreopoulos B."/>
            <person name="Baker S."/>
            <person name="Barry K."/>
            <person name="Bills G."/>
            <person name="Bluhm B."/>
            <person name="Cannon C."/>
            <person name="Castanera R."/>
            <person name="Culley D."/>
            <person name="Daum C."/>
            <person name="Ezra D."/>
            <person name="Gonzalez J."/>
            <person name="Henrissat B."/>
            <person name="Kuo A."/>
            <person name="Liang C."/>
            <person name="Lipzen A."/>
            <person name="Lutzoni F."/>
            <person name="Magnuson J."/>
            <person name="Mondo S."/>
            <person name="Nolan M."/>
            <person name="Ohm R."/>
            <person name="Pangilinan J."/>
            <person name="Park H.-J."/>
            <person name="Ramirez L."/>
            <person name="Alfaro M."/>
            <person name="Sun H."/>
            <person name="Tritt A."/>
            <person name="Yoshinaga Y."/>
            <person name="Zwiers L.-H."/>
            <person name="Turgeon B."/>
            <person name="Goodwin S."/>
            <person name="Spatafora J."/>
            <person name="Crous P."/>
            <person name="Grigoriev I."/>
        </authorList>
    </citation>
    <scope>NUCLEOTIDE SEQUENCE</scope>
    <source>
        <strain evidence="3">CBS 690.94</strain>
    </source>
</reference>
<evidence type="ECO:0000313" key="3">
    <source>
        <dbReference type="EMBL" id="KAF2439925.1"/>
    </source>
</evidence>